<protein>
    <submittedName>
        <fullName evidence="1">Uncharacterized protein</fullName>
    </submittedName>
</protein>
<proteinExistence type="predicted"/>
<accession>A0ACC1RG52</accession>
<evidence type="ECO:0000313" key="2">
    <source>
        <dbReference type="Proteomes" id="UP001148629"/>
    </source>
</evidence>
<comment type="caution">
    <text evidence="1">The sequence shown here is derived from an EMBL/GenBank/DDBJ whole genome shotgun (WGS) entry which is preliminary data.</text>
</comment>
<name>A0ACC1RG52_9HYPO</name>
<dbReference type="Proteomes" id="UP001148629">
    <property type="component" value="Unassembled WGS sequence"/>
</dbReference>
<dbReference type="EMBL" id="JANRMS010003776">
    <property type="protein sequence ID" value="KAJ3515215.1"/>
    <property type="molecule type" value="Genomic_DNA"/>
</dbReference>
<evidence type="ECO:0000313" key="1">
    <source>
        <dbReference type="EMBL" id="KAJ3515215.1"/>
    </source>
</evidence>
<organism evidence="1 2">
    <name type="scientific">Fusarium decemcellulare</name>
    <dbReference type="NCBI Taxonomy" id="57161"/>
    <lineage>
        <taxon>Eukaryota</taxon>
        <taxon>Fungi</taxon>
        <taxon>Dikarya</taxon>
        <taxon>Ascomycota</taxon>
        <taxon>Pezizomycotina</taxon>
        <taxon>Sordariomycetes</taxon>
        <taxon>Hypocreomycetidae</taxon>
        <taxon>Hypocreales</taxon>
        <taxon>Nectriaceae</taxon>
        <taxon>Fusarium</taxon>
        <taxon>Fusarium decemcellulare species complex</taxon>
    </lineage>
</organism>
<keyword evidence="2" id="KW-1185">Reference proteome</keyword>
<sequence length="223" mass="24769">MISFITSVIINIILAIIDIVAILAFGITGTNTEMLSPIHSSTTIMATTPAATPTLIPEPIESTNDRTLGISLLLVSLALIFGSLSHMYQTRLPSLLLKKGLHRLRRVFGAIPEPNIDEEGGQQWAYPAAQYTPSLAQQPRYQAQREKQALLAEYRERMLNLKERMLNWGERIDGAVPFQMHSQLPPLPPVYLPSTGVLLVDELTQTISNAGSRLRRDNNKRST</sequence>
<gene>
    <name evidence="1" type="ORF">NM208_g14991</name>
</gene>
<reference evidence="1" key="1">
    <citation type="submission" date="2022-08" db="EMBL/GenBank/DDBJ databases">
        <title>Genome Sequence of Fusarium decemcellulare.</title>
        <authorList>
            <person name="Buettner E."/>
        </authorList>
    </citation>
    <scope>NUCLEOTIDE SEQUENCE</scope>
    <source>
        <strain evidence="1">Babe19</strain>
    </source>
</reference>